<dbReference type="InterPro" id="IPR015942">
    <property type="entry name" value="Asp/Glu/hydantoin_racemase"/>
</dbReference>
<dbReference type="Proteomes" id="UP001595647">
    <property type="component" value="Unassembled WGS sequence"/>
</dbReference>
<reference evidence="3" key="1">
    <citation type="journal article" date="2019" name="Int. J. Syst. Evol. Microbiol.">
        <title>The Global Catalogue of Microorganisms (GCM) 10K type strain sequencing project: providing services to taxonomists for standard genome sequencing and annotation.</title>
        <authorList>
            <consortium name="The Broad Institute Genomics Platform"/>
            <consortium name="The Broad Institute Genome Sequencing Center for Infectious Disease"/>
            <person name="Wu L."/>
            <person name="Ma J."/>
        </authorList>
    </citation>
    <scope>NUCLEOTIDE SEQUENCE [LARGE SCALE GENOMIC DNA]</scope>
    <source>
        <strain evidence="3">KCTC 52231</strain>
    </source>
</reference>
<accession>A0ABV7I7N9</accession>
<proteinExistence type="inferred from homology"/>
<evidence type="ECO:0000313" key="3">
    <source>
        <dbReference type="Proteomes" id="UP001595647"/>
    </source>
</evidence>
<organism evidence="2 3">
    <name type="scientific">Ciceribacter thiooxidans</name>
    <dbReference type="NCBI Taxonomy" id="1969821"/>
    <lineage>
        <taxon>Bacteria</taxon>
        <taxon>Pseudomonadati</taxon>
        <taxon>Pseudomonadota</taxon>
        <taxon>Alphaproteobacteria</taxon>
        <taxon>Hyphomicrobiales</taxon>
        <taxon>Rhizobiaceae</taxon>
        <taxon>Ciceribacter</taxon>
    </lineage>
</organism>
<comment type="similarity">
    <text evidence="1">Belongs to the HyuE racemase family.</text>
</comment>
<name>A0ABV7I7N9_9HYPH</name>
<gene>
    <name evidence="2" type="ORF">ACFOHV_19820</name>
</gene>
<comment type="caution">
    <text evidence="2">The sequence shown here is derived from an EMBL/GenBank/DDBJ whole genome shotgun (WGS) entry which is preliminary data.</text>
</comment>
<protein>
    <submittedName>
        <fullName evidence="2">Aspartate/glutamate racemase family protein</fullName>
    </submittedName>
</protein>
<dbReference type="Gene3D" id="3.40.50.12500">
    <property type="match status" value="1"/>
</dbReference>
<dbReference type="InterPro" id="IPR053714">
    <property type="entry name" value="Iso_Racemase_Enz_sf"/>
</dbReference>
<evidence type="ECO:0000313" key="2">
    <source>
        <dbReference type="EMBL" id="MFC3165533.1"/>
    </source>
</evidence>
<evidence type="ECO:0000256" key="1">
    <source>
        <dbReference type="ARBA" id="ARBA00038414"/>
    </source>
</evidence>
<dbReference type="EMBL" id="JBHRTG010000019">
    <property type="protein sequence ID" value="MFC3165533.1"/>
    <property type="molecule type" value="Genomic_DNA"/>
</dbReference>
<dbReference type="RefSeq" id="WP_182308143.1">
    <property type="nucleotide sequence ID" value="NZ_CP059897.1"/>
</dbReference>
<keyword evidence="3" id="KW-1185">Reference proteome</keyword>
<sequence length="233" mass="24536">MPDVTNTAMSIAMIHTVAGLVPTLDALARRELAGWEPFNILDESLLKNTIREGSLSKTTMRRLAQYVWSAVDGGAEAVLVTCSSLGPAVDAARALCPVPLFRIDTGMALEAVSKSSRIGVLATLPTTLAPTGDIIRRVAADTGRTGCGVTEELCEGAFQRLSVGDREGHDAMVVDGFRRLAPKVDLIVLAQASMANALAPLGPEPDGIPVLTSPELGMQHVRKELLSAAARRG</sequence>
<dbReference type="Pfam" id="PF01177">
    <property type="entry name" value="Asp_Glu_race"/>
    <property type="match status" value="1"/>
</dbReference>